<dbReference type="Gene3D" id="3.40.570.10">
    <property type="entry name" value="Extracellular Endonuclease, subunit A"/>
    <property type="match status" value="1"/>
</dbReference>
<keyword evidence="1" id="KW-0732">Signal</keyword>
<dbReference type="GO" id="GO:0046872">
    <property type="term" value="F:metal ion binding"/>
    <property type="evidence" value="ECO:0007669"/>
    <property type="project" value="InterPro"/>
</dbReference>
<dbReference type="AlphaFoldDB" id="A0A3P9DD67"/>
<evidence type="ECO:0000256" key="1">
    <source>
        <dbReference type="SAM" id="SignalP"/>
    </source>
</evidence>
<reference evidence="4" key="1">
    <citation type="submission" date="2025-08" db="UniProtKB">
        <authorList>
            <consortium name="Ensembl"/>
        </authorList>
    </citation>
    <scope>IDENTIFICATION</scope>
</reference>
<proteinExistence type="predicted"/>
<evidence type="ECO:0000313" key="5">
    <source>
        <dbReference type="Proteomes" id="UP000265160"/>
    </source>
</evidence>
<feature type="domain" description="DNA/RNA non-specific endonuclease/pyrophosphatase/phosphodiesterase" evidence="3">
    <location>
        <begin position="42"/>
        <end position="255"/>
    </location>
</feature>
<feature type="signal peptide" evidence="1">
    <location>
        <begin position="1"/>
        <end position="19"/>
    </location>
</feature>
<dbReference type="InterPro" id="IPR001604">
    <property type="entry name" value="Endo_G_ENPP1-like_dom"/>
</dbReference>
<sequence>MIVWAVLSLALCGVLPTLTEVVDDFRDCSGFFYKRSQPQVHDSSYFASLYSTAHRIPLYSAYTFNYACNNEEGRKTGNWFIEPQLSKHEIPAYSNEVYMKSYTARESQNIKVKQAVNDDYSHTGYDRGHLNPNSYQCGQGRTATFTLTNSAPMDACFNRVHWKEWEAAVIRILKEQHPAGTAYLVPGTAYQVTVPTYIWTAVCYDHPDDEEESFSFGYIGVNNPHGIIKVESVQKLTRRLSDLYGSTNLNIFADDCSFPNSKKRKSEKLAKKLLRTVQLPMVNRLSMSPDAGNLLHTALSHSDDEGQLYPTKRVKITDLKVDFIYNSVQAWMTGMEDMKFASGVSCSLDTPSIVADHPPAVRDELRRKRQTSQELFCRLRPEVLDDCSTSCLYIDQAKDYYCSTGYVTVRCSPTYSDITVKGQRCNSDHTCGHHGRDYYWCNTGNSWNYCSPPLPLGKTSKGLYCNSKRNCAHYGSRNLWCDIEERNSVCQLSD</sequence>
<dbReference type="InterPro" id="IPR044929">
    <property type="entry name" value="DNA/RNA_non-sp_Endonuclease_sf"/>
</dbReference>
<dbReference type="GO" id="GO:0003676">
    <property type="term" value="F:nucleic acid binding"/>
    <property type="evidence" value="ECO:0007669"/>
    <property type="project" value="InterPro"/>
</dbReference>
<dbReference type="GO" id="GO:0016787">
    <property type="term" value="F:hydrolase activity"/>
    <property type="evidence" value="ECO:0007669"/>
    <property type="project" value="InterPro"/>
</dbReference>
<dbReference type="PANTHER" id="PTHR21472:SF21">
    <property type="entry name" value="ENDONUCLEASE DOMAIN-CONTAINING 1 PROTEIN-LIKE-RELATED"/>
    <property type="match status" value="1"/>
</dbReference>
<dbReference type="SMART" id="SM00477">
    <property type="entry name" value="NUC"/>
    <property type="match status" value="1"/>
</dbReference>
<dbReference type="InterPro" id="IPR039015">
    <property type="entry name" value="ENDOD1"/>
</dbReference>
<evidence type="ECO:0000259" key="2">
    <source>
        <dbReference type="SMART" id="SM00477"/>
    </source>
</evidence>
<protein>
    <submittedName>
        <fullName evidence="4">Si:ch211-165i18.2</fullName>
    </submittedName>
</protein>
<dbReference type="Ensembl" id="ENSMZET00005033343.1">
    <property type="protein sequence ID" value="ENSMZEP00005032299.1"/>
    <property type="gene ID" value="ENSMZEG00005024062.1"/>
</dbReference>
<dbReference type="InterPro" id="IPR020821">
    <property type="entry name" value="ENPP1-3/EXOG-like_nuc-like"/>
</dbReference>
<dbReference type="SMART" id="SM00892">
    <property type="entry name" value="Endonuclease_NS"/>
    <property type="match status" value="1"/>
</dbReference>
<reference evidence="4" key="2">
    <citation type="submission" date="2025-09" db="UniProtKB">
        <authorList>
            <consortium name="Ensembl"/>
        </authorList>
    </citation>
    <scope>IDENTIFICATION</scope>
</reference>
<organism evidence="4 5">
    <name type="scientific">Maylandia zebra</name>
    <name type="common">zebra mbuna</name>
    <dbReference type="NCBI Taxonomy" id="106582"/>
    <lineage>
        <taxon>Eukaryota</taxon>
        <taxon>Metazoa</taxon>
        <taxon>Chordata</taxon>
        <taxon>Craniata</taxon>
        <taxon>Vertebrata</taxon>
        <taxon>Euteleostomi</taxon>
        <taxon>Actinopterygii</taxon>
        <taxon>Neopterygii</taxon>
        <taxon>Teleostei</taxon>
        <taxon>Neoteleostei</taxon>
        <taxon>Acanthomorphata</taxon>
        <taxon>Ovalentaria</taxon>
        <taxon>Cichlomorphae</taxon>
        <taxon>Cichliformes</taxon>
        <taxon>Cichlidae</taxon>
        <taxon>African cichlids</taxon>
        <taxon>Pseudocrenilabrinae</taxon>
        <taxon>Haplochromini</taxon>
        <taxon>Maylandia</taxon>
        <taxon>Maylandia zebra complex</taxon>
    </lineage>
</organism>
<evidence type="ECO:0000259" key="3">
    <source>
        <dbReference type="SMART" id="SM00892"/>
    </source>
</evidence>
<dbReference type="PANTHER" id="PTHR21472">
    <property type="entry name" value="ENDONUCLEASE DOMAIN-CONTAINING 1 PROTEIN ENDOD1"/>
    <property type="match status" value="1"/>
</dbReference>
<name>A0A3P9DD67_9CICH</name>
<dbReference type="SUPFAM" id="SSF54060">
    <property type="entry name" value="His-Me finger endonucleases"/>
    <property type="match status" value="1"/>
</dbReference>
<dbReference type="STRING" id="106582.ENSMZEP00005032299"/>
<dbReference type="InterPro" id="IPR044925">
    <property type="entry name" value="His-Me_finger_sf"/>
</dbReference>
<dbReference type="Pfam" id="PF01223">
    <property type="entry name" value="Endonuclease_NS"/>
    <property type="match status" value="1"/>
</dbReference>
<feature type="domain" description="ENPP1-3/EXOG-like endonuclease/phosphodiesterase" evidence="2">
    <location>
        <begin position="43"/>
        <end position="258"/>
    </location>
</feature>
<dbReference type="GeneTree" id="ENSGT01030000234592"/>
<accession>A0A3P9DD67</accession>
<keyword evidence="5" id="KW-1185">Reference proteome</keyword>
<dbReference type="Proteomes" id="UP000265160">
    <property type="component" value="Unplaced"/>
</dbReference>
<feature type="chain" id="PRO_5018288328" evidence="1">
    <location>
        <begin position="20"/>
        <end position="494"/>
    </location>
</feature>
<evidence type="ECO:0000313" key="4">
    <source>
        <dbReference type="Ensembl" id="ENSMZEP00005032299.1"/>
    </source>
</evidence>